<dbReference type="Gramene" id="CMB006CT">
    <property type="protein sequence ID" value="CMB006CT"/>
    <property type="gene ID" value="CMB006C"/>
</dbReference>
<dbReference type="SUPFAM" id="SSF49785">
    <property type="entry name" value="Galactose-binding domain-like"/>
    <property type="match status" value="1"/>
</dbReference>
<keyword evidence="3" id="KW-0496">Mitochondrion</keyword>
<dbReference type="HOGENOM" id="CLU_1211298_0_0_1"/>
<evidence type="ECO:0000256" key="2">
    <source>
        <dbReference type="ARBA" id="ARBA00007884"/>
    </source>
</evidence>
<comment type="subcellular location">
    <subcellularLocation>
        <location evidence="1">Mitochondrion</location>
    </subcellularLocation>
</comment>
<accession>M1V6E0</accession>
<organism evidence="6 7">
    <name type="scientific">Cyanidioschyzon merolae (strain NIES-3377 / 10D)</name>
    <name type="common">Unicellular red alga</name>
    <dbReference type="NCBI Taxonomy" id="280699"/>
    <lineage>
        <taxon>Eukaryota</taxon>
        <taxon>Rhodophyta</taxon>
        <taxon>Bangiophyceae</taxon>
        <taxon>Cyanidiales</taxon>
        <taxon>Cyanidiaceae</taxon>
        <taxon>Cyanidioschyzon</taxon>
    </lineage>
</organism>
<dbReference type="InterPro" id="IPR008979">
    <property type="entry name" value="Galactose-bd-like_sf"/>
</dbReference>
<gene>
    <name evidence="6" type="ORF">CYME_CMB006C</name>
</gene>
<keyword evidence="4" id="KW-0143">Chaperone</keyword>
<dbReference type="PANTHER" id="PTHR13194:SF18">
    <property type="entry name" value="COMPLEX I INTERMEDIATE-ASSOCIATED PROTEIN 30, MITOCHONDRIAL"/>
    <property type="match status" value="1"/>
</dbReference>
<dbReference type="GeneID" id="16992218"/>
<dbReference type="GO" id="GO:0051082">
    <property type="term" value="F:unfolded protein binding"/>
    <property type="evidence" value="ECO:0007669"/>
    <property type="project" value="TreeGrafter"/>
</dbReference>
<comment type="similarity">
    <text evidence="2">Belongs to the CIA30 family.</text>
</comment>
<evidence type="ECO:0000313" key="7">
    <source>
        <dbReference type="Proteomes" id="UP000007014"/>
    </source>
</evidence>
<dbReference type="KEGG" id="cme:CYME_CMB006C"/>
<evidence type="ECO:0000259" key="5">
    <source>
        <dbReference type="Pfam" id="PF08547"/>
    </source>
</evidence>
<dbReference type="GO" id="GO:0032981">
    <property type="term" value="P:mitochondrial respiratory chain complex I assembly"/>
    <property type="evidence" value="ECO:0007669"/>
    <property type="project" value="TreeGrafter"/>
</dbReference>
<evidence type="ECO:0000256" key="4">
    <source>
        <dbReference type="ARBA" id="ARBA00023186"/>
    </source>
</evidence>
<reference evidence="6 7" key="2">
    <citation type="journal article" date="2007" name="BMC Biol.">
        <title>A 100%-complete sequence reveals unusually simple genomic features in the hot-spring red alga Cyanidioschyzon merolae.</title>
        <authorList>
            <person name="Nozaki H."/>
            <person name="Takano H."/>
            <person name="Misumi O."/>
            <person name="Terasawa K."/>
            <person name="Matsuzaki M."/>
            <person name="Maruyama S."/>
            <person name="Nishida K."/>
            <person name="Yagisawa F."/>
            <person name="Yoshida Y."/>
            <person name="Fujiwara T."/>
            <person name="Takio S."/>
            <person name="Tamura K."/>
            <person name="Chung S.J."/>
            <person name="Nakamura S."/>
            <person name="Kuroiwa H."/>
            <person name="Tanaka K."/>
            <person name="Sato N."/>
            <person name="Kuroiwa T."/>
        </authorList>
    </citation>
    <scope>NUCLEOTIDE SEQUENCE [LARGE SCALE GENOMIC DNA]</scope>
    <source>
        <strain evidence="6 7">10D</strain>
    </source>
</reference>
<protein>
    <submittedName>
        <fullName evidence="6">Similar to NADH dehydrogenase I alpha subcomplex assembly factor 1</fullName>
    </submittedName>
</protein>
<feature type="domain" description="NADH:ubiquinone oxidoreductase intermediate-associated protein 30" evidence="5">
    <location>
        <begin position="43"/>
        <end position="210"/>
    </location>
</feature>
<dbReference type="InterPro" id="IPR013857">
    <property type="entry name" value="NADH-UbQ_OxRdtase-assoc_prot30"/>
</dbReference>
<sequence length="229" mass="25875">MHKFLDVLVRQWKTRWQLRALEPPASSTVVLQFPLSADPRQRAGVVISTDASAGGESEAYWTDGRAFQGCLSVPAGRYASIAAETQAQRTTQHKERLSGFVSAYYPLRVDLSDYDCFRLYCRDESERGRLWLFGVATDSPIRERSIFYRPFRLEPGPSSTSCTAVDMPFSEFAMTYRGLVVDSSEGMNTRRIQGFLVTLMDTNPGRFSLVMDRLEAFRRSAFETSCGTE</sequence>
<dbReference type="Pfam" id="PF08547">
    <property type="entry name" value="CIA30"/>
    <property type="match status" value="1"/>
</dbReference>
<dbReference type="GO" id="GO:0005739">
    <property type="term" value="C:mitochondrion"/>
    <property type="evidence" value="ECO:0007669"/>
    <property type="project" value="UniProtKB-SubCell"/>
</dbReference>
<dbReference type="EMBL" id="AP006484">
    <property type="protein sequence ID" value="BAM78834.1"/>
    <property type="molecule type" value="Genomic_DNA"/>
</dbReference>
<dbReference type="RefSeq" id="XP_005535120.1">
    <property type="nucleotide sequence ID" value="XM_005535063.1"/>
</dbReference>
<dbReference type="OrthoDB" id="10403270at2759"/>
<evidence type="ECO:0000256" key="1">
    <source>
        <dbReference type="ARBA" id="ARBA00004173"/>
    </source>
</evidence>
<keyword evidence="7" id="KW-1185">Reference proteome</keyword>
<proteinExistence type="inferred from homology"/>
<evidence type="ECO:0000256" key="3">
    <source>
        <dbReference type="ARBA" id="ARBA00023128"/>
    </source>
</evidence>
<dbReference type="AlphaFoldDB" id="M1V6E0"/>
<dbReference type="InterPro" id="IPR039131">
    <property type="entry name" value="NDUFAF1"/>
</dbReference>
<dbReference type="Proteomes" id="UP000007014">
    <property type="component" value="Chromosome 2"/>
</dbReference>
<reference evidence="6 7" key="1">
    <citation type="journal article" date="2004" name="Nature">
        <title>Genome sequence of the ultrasmall unicellular red alga Cyanidioschyzon merolae 10D.</title>
        <authorList>
            <person name="Matsuzaki M."/>
            <person name="Misumi O."/>
            <person name="Shin-i T."/>
            <person name="Maruyama S."/>
            <person name="Takahara M."/>
            <person name="Miyagishima S."/>
            <person name="Mori T."/>
            <person name="Nishida K."/>
            <person name="Yagisawa F."/>
            <person name="Nishida K."/>
            <person name="Yoshida Y."/>
            <person name="Nishimura Y."/>
            <person name="Nakao S."/>
            <person name="Kobayashi T."/>
            <person name="Momoyama Y."/>
            <person name="Higashiyama T."/>
            <person name="Minoda A."/>
            <person name="Sano M."/>
            <person name="Nomoto H."/>
            <person name="Oishi K."/>
            <person name="Hayashi H."/>
            <person name="Ohta F."/>
            <person name="Nishizaka S."/>
            <person name="Haga S."/>
            <person name="Miura S."/>
            <person name="Morishita T."/>
            <person name="Kabeya Y."/>
            <person name="Terasawa K."/>
            <person name="Suzuki Y."/>
            <person name="Ishii Y."/>
            <person name="Asakawa S."/>
            <person name="Takano H."/>
            <person name="Ohta N."/>
            <person name="Kuroiwa H."/>
            <person name="Tanaka K."/>
            <person name="Shimizu N."/>
            <person name="Sugano S."/>
            <person name="Sato N."/>
            <person name="Nozaki H."/>
            <person name="Ogasawara N."/>
            <person name="Kohara Y."/>
            <person name="Kuroiwa T."/>
        </authorList>
    </citation>
    <scope>NUCLEOTIDE SEQUENCE [LARGE SCALE GENOMIC DNA]</scope>
    <source>
        <strain evidence="6 7">10D</strain>
    </source>
</reference>
<dbReference type="GO" id="GO:0006120">
    <property type="term" value="P:mitochondrial electron transport, NADH to ubiquinone"/>
    <property type="evidence" value="ECO:0007669"/>
    <property type="project" value="TreeGrafter"/>
</dbReference>
<name>M1V6E0_CYAM1</name>
<evidence type="ECO:0000313" key="6">
    <source>
        <dbReference type="EMBL" id="BAM78834.1"/>
    </source>
</evidence>
<dbReference type="PANTHER" id="PTHR13194">
    <property type="entry name" value="COMPLEX I INTERMEDIATE-ASSOCIATED PROTEIN 30"/>
    <property type="match status" value="1"/>
</dbReference>